<evidence type="ECO:0000313" key="3">
    <source>
        <dbReference type="Proteomes" id="UP000782554"/>
    </source>
</evidence>
<feature type="signal peptide" evidence="1">
    <location>
        <begin position="1"/>
        <end position="21"/>
    </location>
</feature>
<organism evidence="2 3">
    <name type="scientific">Qipengyuania mesophila</name>
    <dbReference type="NCBI Taxonomy" id="2867246"/>
    <lineage>
        <taxon>Bacteria</taxon>
        <taxon>Pseudomonadati</taxon>
        <taxon>Pseudomonadota</taxon>
        <taxon>Alphaproteobacteria</taxon>
        <taxon>Sphingomonadales</taxon>
        <taxon>Erythrobacteraceae</taxon>
        <taxon>Qipengyuania</taxon>
    </lineage>
</organism>
<evidence type="ECO:0000256" key="1">
    <source>
        <dbReference type="SAM" id="SignalP"/>
    </source>
</evidence>
<comment type="caution">
    <text evidence="2">The sequence shown here is derived from an EMBL/GenBank/DDBJ whole genome shotgun (WGS) entry which is preliminary data.</text>
</comment>
<reference evidence="2 3" key="1">
    <citation type="submission" date="2021-08" db="EMBL/GenBank/DDBJ databases">
        <title>Comparative Genomics Analysis of the Genus Qipengyuania Reveals Extensive Genetic Diversity and Metabolic Versatility, Including the Description of Fifteen Novel Species.</title>
        <authorList>
            <person name="Liu Y."/>
        </authorList>
    </citation>
    <scope>NUCLEOTIDE SEQUENCE [LARGE SCALE GENOMIC DNA]</scope>
    <source>
        <strain evidence="2 3">YG27</strain>
    </source>
</reference>
<evidence type="ECO:0008006" key="4">
    <source>
        <dbReference type="Google" id="ProtNLM"/>
    </source>
</evidence>
<dbReference type="RefSeq" id="WP_221599968.1">
    <property type="nucleotide sequence ID" value="NZ_JAIGNU010000001.1"/>
</dbReference>
<evidence type="ECO:0000313" key="2">
    <source>
        <dbReference type="EMBL" id="MBX7500013.1"/>
    </source>
</evidence>
<proteinExistence type="predicted"/>
<sequence>MSLLSPLIAMLVALGAPESAATGVDIEQAGATGNVSAASQALAEEDPFWSGVLDDGGDPVANQVRIEQRVILRISPQPGRLRRDFLADLPRQPMPTRLVERPFGKCLSVGDIVGVADRGTRLLMYMRNRQIISAELEDACSPRDFYLGFYVEKNSDGKLCVGRDRLLSRAGAKCRISNLNRLVAVTEND</sequence>
<feature type="chain" id="PRO_5046661260" description="DUF4893 domain-containing protein" evidence="1">
    <location>
        <begin position="22"/>
        <end position="189"/>
    </location>
</feature>
<gene>
    <name evidence="2" type="ORF">K3181_00980</name>
</gene>
<protein>
    <recommendedName>
        <fullName evidence="4">DUF4893 domain-containing protein</fullName>
    </recommendedName>
</protein>
<name>A0ABS7JQX7_9SPHN</name>
<keyword evidence="3" id="KW-1185">Reference proteome</keyword>
<dbReference type="EMBL" id="JAIGNU010000001">
    <property type="protein sequence ID" value="MBX7500013.1"/>
    <property type="molecule type" value="Genomic_DNA"/>
</dbReference>
<accession>A0ABS7JQX7</accession>
<keyword evidence="1" id="KW-0732">Signal</keyword>
<dbReference type="Proteomes" id="UP000782554">
    <property type="component" value="Unassembled WGS sequence"/>
</dbReference>